<dbReference type="OrthoDB" id="56224at2"/>
<accession>A0A5C8KY58</accession>
<dbReference type="RefSeq" id="WP_147891109.1">
    <property type="nucleotide sequence ID" value="NZ_VRTS01000003.1"/>
</dbReference>
<organism evidence="2 3">
    <name type="scientific">Alkalisalibacterium limincola</name>
    <dbReference type="NCBI Taxonomy" id="2699169"/>
    <lineage>
        <taxon>Bacteria</taxon>
        <taxon>Pseudomonadati</taxon>
        <taxon>Pseudomonadota</taxon>
        <taxon>Gammaproteobacteria</taxon>
        <taxon>Lysobacterales</taxon>
        <taxon>Lysobacteraceae</taxon>
        <taxon>Alkalisalibacterium</taxon>
    </lineage>
</organism>
<feature type="region of interest" description="Disordered" evidence="1">
    <location>
        <begin position="436"/>
        <end position="461"/>
    </location>
</feature>
<evidence type="ECO:0000313" key="2">
    <source>
        <dbReference type="EMBL" id="TXK64297.1"/>
    </source>
</evidence>
<dbReference type="AlphaFoldDB" id="A0A5C8KY58"/>
<keyword evidence="3" id="KW-1185">Reference proteome</keyword>
<dbReference type="Proteomes" id="UP000321248">
    <property type="component" value="Unassembled WGS sequence"/>
</dbReference>
<evidence type="ECO:0000313" key="3">
    <source>
        <dbReference type="Proteomes" id="UP000321248"/>
    </source>
</evidence>
<evidence type="ECO:0000256" key="1">
    <source>
        <dbReference type="SAM" id="MobiDB-lite"/>
    </source>
</evidence>
<comment type="caution">
    <text evidence="2">The sequence shown here is derived from an EMBL/GenBank/DDBJ whole genome shotgun (WGS) entry which is preliminary data.</text>
</comment>
<proteinExistence type="predicted"/>
<sequence length="461" mass="50870">MDERPEFLVRGERARLFPVLADTSKEGRTLSIVLSCMETVEDFGKALLSDLGVKAGTRTRVEAYTEVVLRKTGTANVRPDGLLVLRSGGNQWTALVEAKVGNTDLTPEQMEAYLELAKLNGVDALLTISNQFAPLPGHHPVPISASGIKKAKLWHWSWMYVLTQAMLHLENGDVQDREQRVILNEMIRFLSHPSAGVKSFDQMPAAWTSVAAAVQAGGALSAKSSDVQEVVGAWYQETRDLCLILSRQLGEEVSVKVSRAHTLDPSLRIKADADLLAQECRLRSSFAVPNTAAAIEVSADFNRRAVYASMRVMAPGDRKSTKARLTWLLRQLGKSKAENIHIRFYWPGRGAFTQHPLAKLRESPELGEEAGKVVSSFEVVFARDLAGRFAQRKNFVVDLEQAIPDFYEQVGQHLKVWQPQAPKLKEDRSSAIDVGTAAMQKEAESTVAERNIPAEGEGSEL</sequence>
<protein>
    <recommendedName>
        <fullName evidence="4">Stress response protein</fullName>
    </recommendedName>
</protein>
<gene>
    <name evidence="2" type="ORF">FU658_05170</name>
</gene>
<name>A0A5C8KY58_9GAMM</name>
<dbReference type="EMBL" id="VRTS01000003">
    <property type="protein sequence ID" value="TXK64297.1"/>
    <property type="molecule type" value="Genomic_DNA"/>
</dbReference>
<reference evidence="2 3" key="1">
    <citation type="submission" date="2019-08" db="EMBL/GenBank/DDBJ databases">
        <authorList>
            <person name="Karlyshev A.V."/>
        </authorList>
    </citation>
    <scope>NUCLEOTIDE SEQUENCE [LARGE SCALE GENOMIC DNA]</scope>
    <source>
        <strain evidence="2 3">Alg18-2.2</strain>
    </source>
</reference>
<evidence type="ECO:0008006" key="4">
    <source>
        <dbReference type="Google" id="ProtNLM"/>
    </source>
</evidence>